<feature type="region of interest" description="Disordered" evidence="2">
    <location>
        <begin position="27"/>
        <end position="79"/>
    </location>
</feature>
<accession>A0AAW0CPK8</accession>
<reference evidence="3 4" key="1">
    <citation type="journal article" date="2024" name="J Genomics">
        <title>Draft genome sequencing and assembly of Favolaschia claudopus CIRM-BRFM 2984 isolated from oak limbs.</title>
        <authorList>
            <person name="Navarro D."/>
            <person name="Drula E."/>
            <person name="Chaduli D."/>
            <person name="Cazenave R."/>
            <person name="Ahrendt S."/>
            <person name="Wang J."/>
            <person name="Lipzen A."/>
            <person name="Daum C."/>
            <person name="Barry K."/>
            <person name="Grigoriev I.V."/>
            <person name="Favel A."/>
            <person name="Rosso M.N."/>
            <person name="Martin F."/>
        </authorList>
    </citation>
    <scope>NUCLEOTIDE SEQUENCE [LARGE SCALE GENOMIC DNA]</scope>
    <source>
        <strain evidence="3 4">CIRM-BRFM 2984</strain>
    </source>
</reference>
<sequence>MAGIKRVTRRVVTPSLYLRIHRIPPSRHFSDKDTTMANLRRKGRSRAQKKQLTNARDSRQSEQKENIPPASPPPSPKTRRLAEYKISNTTLKTQRDVYKRKYELAMRREMRHLQQNQELKEGIKRHEARIFQLFGEVQAATRTAESTAAHLMQKHVKSQAELQKKLTEASQKIALAEQAAKSDSAELSALRASIRILKKRVNRQSVMVKNLRTGSQRARAVARTHLKRGRSYKVEVRHLARLLIACGCKQGKVGKAIDDVASIFGIDLPHTLSRRTVSRIALEGLVMARVQLGFELQQTQDFTMSSDGTGRKKIQYQSHHVHMKVPVGRDAAGKIVLSEKPKIRFAGVHQTVDHSTATSKAVWMQIYEDIMKSYNDSPLGKRTGPLDLRMICRRLRGMCGDHANNEKALAEAWKEFKHETLLAELGEKRLQELDGQVAEVL</sequence>
<keyword evidence="4" id="KW-1185">Reference proteome</keyword>
<protein>
    <submittedName>
        <fullName evidence="3">Uncharacterized protein</fullName>
    </submittedName>
</protein>
<evidence type="ECO:0000256" key="2">
    <source>
        <dbReference type="SAM" id="MobiDB-lite"/>
    </source>
</evidence>
<comment type="caution">
    <text evidence="3">The sequence shown here is derived from an EMBL/GenBank/DDBJ whole genome shotgun (WGS) entry which is preliminary data.</text>
</comment>
<feature type="compositionally biased region" description="Basic residues" evidence="2">
    <location>
        <begin position="39"/>
        <end position="49"/>
    </location>
</feature>
<dbReference type="EMBL" id="JAWWNJ010000015">
    <property type="protein sequence ID" value="KAK7040632.1"/>
    <property type="molecule type" value="Genomic_DNA"/>
</dbReference>
<evidence type="ECO:0000256" key="1">
    <source>
        <dbReference type="SAM" id="Coils"/>
    </source>
</evidence>
<gene>
    <name evidence="3" type="ORF">R3P38DRAFT_3349206</name>
</gene>
<evidence type="ECO:0000313" key="4">
    <source>
        <dbReference type="Proteomes" id="UP001362999"/>
    </source>
</evidence>
<feature type="non-terminal residue" evidence="3">
    <location>
        <position position="441"/>
    </location>
</feature>
<dbReference type="Proteomes" id="UP001362999">
    <property type="component" value="Unassembled WGS sequence"/>
</dbReference>
<keyword evidence="1" id="KW-0175">Coiled coil</keyword>
<dbReference type="AlphaFoldDB" id="A0AAW0CPK8"/>
<organism evidence="3 4">
    <name type="scientific">Favolaschia claudopus</name>
    <dbReference type="NCBI Taxonomy" id="2862362"/>
    <lineage>
        <taxon>Eukaryota</taxon>
        <taxon>Fungi</taxon>
        <taxon>Dikarya</taxon>
        <taxon>Basidiomycota</taxon>
        <taxon>Agaricomycotina</taxon>
        <taxon>Agaricomycetes</taxon>
        <taxon>Agaricomycetidae</taxon>
        <taxon>Agaricales</taxon>
        <taxon>Marasmiineae</taxon>
        <taxon>Mycenaceae</taxon>
        <taxon>Favolaschia</taxon>
    </lineage>
</organism>
<feature type="coiled-coil region" evidence="1">
    <location>
        <begin position="152"/>
        <end position="179"/>
    </location>
</feature>
<proteinExistence type="predicted"/>
<evidence type="ECO:0000313" key="3">
    <source>
        <dbReference type="EMBL" id="KAK7040632.1"/>
    </source>
</evidence>
<name>A0AAW0CPK8_9AGAR</name>
<feature type="compositionally biased region" description="Basic and acidic residues" evidence="2">
    <location>
        <begin position="56"/>
        <end position="65"/>
    </location>
</feature>